<protein>
    <submittedName>
        <fullName evidence="10">Uncharacterized protein</fullName>
    </submittedName>
</protein>
<dbReference type="Proteomes" id="UP000190626">
    <property type="component" value="Unassembled WGS sequence"/>
</dbReference>
<organism evidence="10 11">
    <name type="scientific">Paenibacillus ferrarius</name>
    <dbReference type="NCBI Taxonomy" id="1469647"/>
    <lineage>
        <taxon>Bacteria</taxon>
        <taxon>Bacillati</taxon>
        <taxon>Bacillota</taxon>
        <taxon>Bacilli</taxon>
        <taxon>Bacillales</taxon>
        <taxon>Paenibacillaceae</taxon>
        <taxon>Paenibacillus</taxon>
    </lineage>
</organism>
<dbReference type="GO" id="GO:0009847">
    <property type="term" value="P:spore germination"/>
    <property type="evidence" value="ECO:0007669"/>
    <property type="project" value="InterPro"/>
</dbReference>
<reference evidence="11" key="1">
    <citation type="submission" date="2016-07" db="EMBL/GenBank/DDBJ databases">
        <authorList>
            <person name="Florea S."/>
            <person name="Webb J.S."/>
            <person name="Jaromczyk J."/>
            <person name="Schardl C.L."/>
        </authorList>
    </citation>
    <scope>NUCLEOTIDE SEQUENCE [LARGE SCALE GENOMIC DNA]</scope>
    <source>
        <strain evidence="11">CY1</strain>
    </source>
</reference>
<dbReference type="GO" id="GO:0016020">
    <property type="term" value="C:membrane"/>
    <property type="evidence" value="ECO:0007669"/>
    <property type="project" value="UniProtKB-SubCell"/>
</dbReference>
<dbReference type="InterPro" id="IPR046953">
    <property type="entry name" value="Spore_GerAC-like_C"/>
</dbReference>
<dbReference type="InterPro" id="IPR008844">
    <property type="entry name" value="Spore_GerAC-like"/>
</dbReference>
<name>A0A1V4H996_9BACL</name>
<keyword evidence="3" id="KW-0309">Germination</keyword>
<evidence type="ECO:0000313" key="10">
    <source>
        <dbReference type="EMBL" id="OPH47338.1"/>
    </source>
</evidence>
<dbReference type="AlphaFoldDB" id="A0A1V4H996"/>
<evidence type="ECO:0000256" key="2">
    <source>
        <dbReference type="ARBA" id="ARBA00007886"/>
    </source>
</evidence>
<feature type="domain" description="Spore germination protein N-terminal" evidence="9">
    <location>
        <begin position="1"/>
        <end position="90"/>
    </location>
</feature>
<dbReference type="Pfam" id="PF25198">
    <property type="entry name" value="Spore_GerAC_N"/>
    <property type="match status" value="1"/>
</dbReference>
<dbReference type="InterPro" id="IPR038501">
    <property type="entry name" value="Spore_GerAC_C_sf"/>
</dbReference>
<dbReference type="EMBL" id="MBTG01000065">
    <property type="protein sequence ID" value="OPH47338.1"/>
    <property type="molecule type" value="Genomic_DNA"/>
</dbReference>
<evidence type="ECO:0000256" key="4">
    <source>
        <dbReference type="ARBA" id="ARBA00022729"/>
    </source>
</evidence>
<evidence type="ECO:0000256" key="3">
    <source>
        <dbReference type="ARBA" id="ARBA00022544"/>
    </source>
</evidence>
<evidence type="ECO:0000256" key="7">
    <source>
        <dbReference type="ARBA" id="ARBA00023288"/>
    </source>
</evidence>
<comment type="caution">
    <text evidence="10">The sequence shown here is derived from an EMBL/GenBank/DDBJ whole genome shotgun (WGS) entry which is preliminary data.</text>
</comment>
<evidence type="ECO:0000256" key="1">
    <source>
        <dbReference type="ARBA" id="ARBA00004635"/>
    </source>
</evidence>
<evidence type="ECO:0000256" key="6">
    <source>
        <dbReference type="ARBA" id="ARBA00023139"/>
    </source>
</evidence>
<dbReference type="PANTHER" id="PTHR35789:SF1">
    <property type="entry name" value="SPORE GERMINATION PROTEIN B3"/>
    <property type="match status" value="1"/>
</dbReference>
<keyword evidence="6" id="KW-0564">Palmitate</keyword>
<comment type="similarity">
    <text evidence="2">Belongs to the GerABKC lipoprotein family.</text>
</comment>
<feature type="domain" description="Spore germination GerAC-like C-terminal" evidence="8">
    <location>
        <begin position="116"/>
        <end position="247"/>
    </location>
</feature>
<evidence type="ECO:0000256" key="5">
    <source>
        <dbReference type="ARBA" id="ARBA00023136"/>
    </source>
</evidence>
<sequence length="490" mass="55357">MAKEGIAKVLDGLSRDHELRTDFYILVARNATANEVLRTLTPLEKIPANKLFTSLEASEKNWGVSSKVDLHQLIFDLVEKGKDPILAGIHIKGEASAGQSHLNLNSVVPSTILEYQGLAVFHKDKLVGWLGSKESKGYNYIRGNIKSTIVRLACPEGGDLAVELINTTHRIKGMIVNGHPEVNVSVQAESNIGEVECKFAQGIIFVEGDGENLLIPTVAEIIGRPLHKYGVSIVNVGSLAFKRYSSIFLRRNDLKPLNIPISIITDLDLKPKSFYKTPSYFELTDFHTEELKLLYNTEDDFGKELHKKYIDFDDLFEELEETFGELKTQSLRSEIIELISPVSGFIYEPILAQSVEDKKTNLYNEKERTKVFLSTPWTLEYALARSSLSREFQEIVLNSHYKKANFVTKQLDKWAAIIDPEELAVDIYRFILDKDISKSIISQNFANHLWENKSRALRKITIDKDLNYLIDAILHVTGGTTSWNLSIQNT</sequence>
<keyword evidence="11" id="KW-1185">Reference proteome</keyword>
<keyword evidence="4" id="KW-0732">Signal</keyword>
<dbReference type="Pfam" id="PF05504">
    <property type="entry name" value="Spore_GerAC"/>
    <property type="match status" value="1"/>
</dbReference>
<keyword evidence="5" id="KW-0472">Membrane</keyword>
<dbReference type="InterPro" id="IPR034139">
    <property type="entry name" value="TOPRIM_OLD"/>
</dbReference>
<comment type="subcellular location">
    <subcellularLocation>
        <location evidence="1">Membrane</location>
        <topology evidence="1">Lipid-anchor</topology>
    </subcellularLocation>
</comment>
<accession>A0A1V4H996</accession>
<evidence type="ECO:0000313" key="11">
    <source>
        <dbReference type="Proteomes" id="UP000190626"/>
    </source>
</evidence>
<dbReference type="Gene3D" id="3.30.300.210">
    <property type="entry name" value="Nutrient germinant receptor protein C, domain 3"/>
    <property type="match status" value="1"/>
</dbReference>
<keyword evidence="7" id="KW-0449">Lipoprotein</keyword>
<dbReference type="STRING" id="1469647.BC351_40335"/>
<dbReference type="CDD" id="cd01026">
    <property type="entry name" value="TOPRIM_OLD"/>
    <property type="match status" value="1"/>
</dbReference>
<dbReference type="InterPro" id="IPR057336">
    <property type="entry name" value="GerAC_N"/>
</dbReference>
<dbReference type="PANTHER" id="PTHR35789">
    <property type="entry name" value="SPORE GERMINATION PROTEIN B3"/>
    <property type="match status" value="1"/>
</dbReference>
<evidence type="ECO:0000259" key="9">
    <source>
        <dbReference type="Pfam" id="PF25198"/>
    </source>
</evidence>
<proteinExistence type="inferred from homology"/>
<evidence type="ECO:0000259" key="8">
    <source>
        <dbReference type="Pfam" id="PF05504"/>
    </source>
</evidence>
<gene>
    <name evidence="10" type="ORF">BC351_40335</name>
</gene>